<evidence type="ECO:0000256" key="12">
    <source>
        <dbReference type="ARBA" id="ARBA00023268"/>
    </source>
</evidence>
<keyword evidence="6 15" id="KW-0686">Riboflavin biosynthesis</keyword>
<gene>
    <name evidence="20" type="primary">ribD</name>
    <name evidence="20" type="ORF">D5R97_01545</name>
</gene>
<dbReference type="EC" id="3.5.4.26" evidence="15"/>
<comment type="catalytic activity">
    <reaction evidence="14 15">
        <text>2,5-diamino-6-hydroxy-4-(5-phosphoribosylamino)-pyrimidine + H2O + H(+) = 5-amino-6-(5-phospho-D-ribosylamino)uracil + NH4(+)</text>
        <dbReference type="Rhea" id="RHEA:21868"/>
        <dbReference type="ChEBI" id="CHEBI:15377"/>
        <dbReference type="ChEBI" id="CHEBI:15378"/>
        <dbReference type="ChEBI" id="CHEBI:28938"/>
        <dbReference type="ChEBI" id="CHEBI:58453"/>
        <dbReference type="ChEBI" id="CHEBI:58614"/>
        <dbReference type="EC" id="3.5.4.26"/>
    </reaction>
</comment>
<evidence type="ECO:0000256" key="5">
    <source>
        <dbReference type="ARBA" id="ARBA00007417"/>
    </source>
</evidence>
<dbReference type="Pfam" id="PF01872">
    <property type="entry name" value="RibD_C"/>
    <property type="match status" value="1"/>
</dbReference>
<feature type="binding site" evidence="18">
    <location>
        <position position="51"/>
    </location>
    <ligand>
        <name>Zn(2+)</name>
        <dbReference type="ChEBI" id="CHEBI:29105"/>
        <note>catalytic</note>
    </ligand>
</feature>
<evidence type="ECO:0000256" key="9">
    <source>
        <dbReference type="ARBA" id="ARBA00022833"/>
    </source>
</evidence>
<dbReference type="InterPro" id="IPR002734">
    <property type="entry name" value="RibDG_C"/>
</dbReference>
<dbReference type="InterPro" id="IPR024072">
    <property type="entry name" value="DHFR-like_dom_sf"/>
</dbReference>
<dbReference type="Proteomes" id="UP000285138">
    <property type="component" value="Unassembled WGS sequence"/>
</dbReference>
<evidence type="ECO:0000256" key="13">
    <source>
        <dbReference type="ARBA" id="ARBA00049861"/>
    </source>
</evidence>
<feature type="binding site" evidence="17">
    <location>
        <position position="205"/>
    </location>
    <ligand>
        <name>substrate</name>
    </ligand>
</feature>
<dbReference type="GO" id="GO:0008703">
    <property type="term" value="F:5-amino-6-(5-phosphoribosylamino)uracil reductase activity"/>
    <property type="evidence" value="ECO:0007669"/>
    <property type="project" value="UniProtKB-EC"/>
</dbReference>
<keyword evidence="9 15" id="KW-0862">Zinc</keyword>
<accession>A0A424YHW0</accession>
<protein>
    <recommendedName>
        <fullName evidence="15">Riboflavin biosynthesis protein RibD</fullName>
    </recommendedName>
    <domain>
        <recommendedName>
            <fullName evidence="15">Diaminohydroxyphosphoribosylaminopyrimidine deaminase</fullName>
            <shortName evidence="15">DRAP deaminase</shortName>
            <ecNumber evidence="15">3.5.4.26</ecNumber>
        </recommendedName>
        <alternativeName>
            <fullName evidence="15">Riboflavin-specific deaminase</fullName>
        </alternativeName>
    </domain>
    <domain>
        <recommendedName>
            <fullName evidence="15">5-amino-6-(5-phosphoribosylamino)uracil reductase</fullName>
            <ecNumber evidence="15">1.1.1.193</ecNumber>
        </recommendedName>
        <alternativeName>
            <fullName evidence="15">HTP reductase</fullName>
        </alternativeName>
    </domain>
</protein>
<dbReference type="PANTHER" id="PTHR38011">
    <property type="entry name" value="DIHYDROFOLATE REDUCTASE FAMILY PROTEIN (AFU_ORTHOLOGUE AFUA_8G06820)"/>
    <property type="match status" value="1"/>
</dbReference>
<dbReference type="SUPFAM" id="SSF53927">
    <property type="entry name" value="Cytidine deaminase-like"/>
    <property type="match status" value="1"/>
</dbReference>
<keyword evidence="11 15" id="KW-0560">Oxidoreductase</keyword>
<feature type="binding site" evidence="17">
    <location>
        <position position="155"/>
    </location>
    <ligand>
        <name>NADP(+)</name>
        <dbReference type="ChEBI" id="CHEBI:58349"/>
    </ligand>
</feature>
<dbReference type="GO" id="GO:0050661">
    <property type="term" value="F:NADP binding"/>
    <property type="evidence" value="ECO:0007669"/>
    <property type="project" value="InterPro"/>
</dbReference>
<dbReference type="PANTHER" id="PTHR38011:SF7">
    <property type="entry name" value="2,5-DIAMINO-6-RIBOSYLAMINO-4(3H)-PYRIMIDINONE 5'-PHOSPHATE REDUCTASE"/>
    <property type="match status" value="1"/>
</dbReference>
<name>A0A424YHW0_9FIRM</name>
<evidence type="ECO:0000256" key="14">
    <source>
        <dbReference type="ARBA" id="ARBA00049886"/>
    </source>
</evidence>
<evidence type="ECO:0000256" key="18">
    <source>
        <dbReference type="PIRSR" id="PIRSR006769-3"/>
    </source>
</evidence>
<evidence type="ECO:0000256" key="11">
    <source>
        <dbReference type="ARBA" id="ARBA00023002"/>
    </source>
</evidence>
<dbReference type="PIRSF" id="PIRSF006769">
    <property type="entry name" value="RibD"/>
    <property type="match status" value="1"/>
</dbReference>
<dbReference type="SUPFAM" id="SSF53597">
    <property type="entry name" value="Dihydrofolate reductase-like"/>
    <property type="match status" value="1"/>
</dbReference>
<dbReference type="InterPro" id="IPR011549">
    <property type="entry name" value="RibD_C"/>
</dbReference>
<dbReference type="GO" id="GO:0009231">
    <property type="term" value="P:riboflavin biosynthetic process"/>
    <property type="evidence" value="ECO:0007669"/>
    <property type="project" value="UniProtKB-UniPathway"/>
</dbReference>
<feature type="binding site" evidence="17">
    <location>
        <begin position="299"/>
        <end position="305"/>
    </location>
    <ligand>
        <name>NADP(+)</name>
        <dbReference type="ChEBI" id="CHEBI:58349"/>
    </ligand>
</feature>
<comment type="similarity">
    <text evidence="5 15">In the C-terminal section; belongs to the HTP reductase family.</text>
</comment>
<evidence type="ECO:0000256" key="6">
    <source>
        <dbReference type="ARBA" id="ARBA00022619"/>
    </source>
</evidence>
<comment type="function">
    <text evidence="1 15">Converts 2,5-diamino-6-(ribosylamino)-4(3h)-pyrimidinone 5'-phosphate into 5-amino-6-(ribosylamino)-2,4(1h,3h)-pyrimidinedione 5'-phosphate.</text>
</comment>
<dbReference type="InterPro" id="IPR050765">
    <property type="entry name" value="Riboflavin_Biosynth_HTPR"/>
</dbReference>
<dbReference type="NCBIfam" id="TIGR00227">
    <property type="entry name" value="ribD_Cterm"/>
    <property type="match status" value="1"/>
</dbReference>
<dbReference type="InterPro" id="IPR016192">
    <property type="entry name" value="APOBEC/CMP_deaminase_Zn-bd"/>
</dbReference>
<keyword evidence="8 15" id="KW-0378">Hydrolase</keyword>
<evidence type="ECO:0000256" key="7">
    <source>
        <dbReference type="ARBA" id="ARBA00022723"/>
    </source>
</evidence>
<evidence type="ECO:0000313" key="20">
    <source>
        <dbReference type="EMBL" id="RQD77824.1"/>
    </source>
</evidence>
<evidence type="ECO:0000256" key="17">
    <source>
        <dbReference type="PIRSR" id="PIRSR006769-2"/>
    </source>
</evidence>
<evidence type="ECO:0000259" key="19">
    <source>
        <dbReference type="PROSITE" id="PS51747"/>
    </source>
</evidence>
<comment type="caution">
    <text evidence="20">The sequence shown here is derived from an EMBL/GenBank/DDBJ whole genome shotgun (WGS) entry which is preliminary data.</text>
</comment>
<feature type="binding site" evidence="17">
    <location>
        <position position="185"/>
    </location>
    <ligand>
        <name>substrate</name>
    </ligand>
</feature>
<proteinExistence type="inferred from homology"/>
<dbReference type="Pfam" id="PF00383">
    <property type="entry name" value="dCMP_cyt_deam_1"/>
    <property type="match status" value="1"/>
</dbReference>
<evidence type="ECO:0000313" key="21">
    <source>
        <dbReference type="Proteomes" id="UP000285138"/>
    </source>
</evidence>
<dbReference type="InterPro" id="IPR004794">
    <property type="entry name" value="Eubact_RibD"/>
</dbReference>
<feature type="active site" description="Proton donor" evidence="16">
    <location>
        <position position="53"/>
    </location>
</feature>
<feature type="binding site" evidence="17">
    <location>
        <position position="201"/>
    </location>
    <ligand>
        <name>NADP(+)</name>
        <dbReference type="ChEBI" id="CHEBI:58349"/>
    </ligand>
</feature>
<comment type="pathway">
    <text evidence="2 15">Cofactor biosynthesis; riboflavin biosynthesis; 5-amino-6-(D-ribitylamino)uracil from GTP: step 2/4.</text>
</comment>
<sequence>MEADEKYMWLALDLARQGLGRTSPNPVVGAVIVKNGEILGTGYHQAVGTPHAEIHALQNAGERAEGATLYVTLEPCVHHGKTPPCTDKIIEAGIKKVVISMVDPNPLVSGSGVKALEEAGIKVKIGVLKDKARVLNEVFVKYITTGLPFVTLKSAMSLDGKIATRRGLSRWITSEKSREFVHQVRNRVDAIMAGIGTVLADDPRLTARIEGEEARDPVRIIVDSYARLPLESRIVRISNQNSRTILATTDLAPPDKVKALSDLGVEVFKGDNTDQKVDLRGLLKYLGEQEICSILVEGGSTLNYSLVKEGLIDKVLFFIAPKIIGGSSAPTPVGGEGIDFLDDAWQVQNLKVRNLGEDLLLTGYLGKGAD</sequence>
<comment type="cofactor">
    <cofactor evidence="15 18">
        <name>Zn(2+)</name>
        <dbReference type="ChEBI" id="CHEBI:29105"/>
    </cofactor>
    <text evidence="15 18">Binds 1 zinc ion.</text>
</comment>
<keyword evidence="7 15" id="KW-0479">Metal-binding</keyword>
<dbReference type="Gene3D" id="3.40.140.10">
    <property type="entry name" value="Cytidine Deaminase, domain 2"/>
    <property type="match status" value="1"/>
</dbReference>
<evidence type="ECO:0000256" key="4">
    <source>
        <dbReference type="ARBA" id="ARBA00005259"/>
    </source>
</evidence>
<dbReference type="Gene3D" id="3.40.430.10">
    <property type="entry name" value="Dihydrofolate Reductase, subunit A"/>
    <property type="match status" value="1"/>
</dbReference>
<dbReference type="EC" id="1.1.1.193" evidence="15"/>
<keyword evidence="10 15" id="KW-0521">NADP</keyword>
<dbReference type="FunFam" id="3.40.140.10:FF:000025">
    <property type="entry name" value="Riboflavin biosynthesis protein RibD"/>
    <property type="match status" value="1"/>
</dbReference>
<comment type="catalytic activity">
    <reaction evidence="13 15">
        <text>5-amino-6-(5-phospho-D-ribitylamino)uracil + NADP(+) = 5-amino-6-(5-phospho-D-ribosylamino)uracil + NADPH + H(+)</text>
        <dbReference type="Rhea" id="RHEA:17845"/>
        <dbReference type="ChEBI" id="CHEBI:15378"/>
        <dbReference type="ChEBI" id="CHEBI:57783"/>
        <dbReference type="ChEBI" id="CHEBI:58349"/>
        <dbReference type="ChEBI" id="CHEBI:58421"/>
        <dbReference type="ChEBI" id="CHEBI:58453"/>
        <dbReference type="EC" id="1.1.1.193"/>
    </reaction>
</comment>
<dbReference type="UniPathway" id="UPA00275">
    <property type="reaction ID" value="UER00401"/>
</dbReference>
<comment type="similarity">
    <text evidence="4 15">In the N-terminal section; belongs to the cytidine and deoxycytidylate deaminase family.</text>
</comment>
<evidence type="ECO:0000256" key="2">
    <source>
        <dbReference type="ARBA" id="ARBA00004882"/>
    </source>
</evidence>
<dbReference type="InterPro" id="IPR002125">
    <property type="entry name" value="CMP_dCMP_dom"/>
</dbReference>
<dbReference type="InterPro" id="IPR016193">
    <property type="entry name" value="Cytidine_deaminase-like"/>
</dbReference>
<feature type="binding site" evidence="17">
    <location>
        <position position="297"/>
    </location>
    <ligand>
        <name>substrate</name>
    </ligand>
</feature>
<feature type="binding site" evidence="18">
    <location>
        <position position="85"/>
    </location>
    <ligand>
        <name>Zn(2+)</name>
        <dbReference type="ChEBI" id="CHEBI:29105"/>
        <note>catalytic</note>
    </ligand>
</feature>
<dbReference type="EMBL" id="QZAA01000053">
    <property type="protein sequence ID" value="RQD77824.1"/>
    <property type="molecule type" value="Genomic_DNA"/>
</dbReference>
<feature type="binding site" evidence="18">
    <location>
        <position position="76"/>
    </location>
    <ligand>
        <name>Zn(2+)</name>
        <dbReference type="ChEBI" id="CHEBI:29105"/>
        <note>catalytic</note>
    </ligand>
</feature>
<reference evidence="20 21" key="1">
    <citation type="submission" date="2018-08" db="EMBL/GenBank/DDBJ databases">
        <title>The metabolism and importance of syntrophic acetate oxidation coupled to methane or sulfide production in haloalkaline environments.</title>
        <authorList>
            <person name="Timmers P.H.A."/>
            <person name="Vavourakis C.D."/>
            <person name="Sorokin D.Y."/>
            <person name="Sinninghe Damste J.S."/>
            <person name="Muyzer G."/>
            <person name="Stams A.J.M."/>
            <person name="Plugge C.M."/>
        </authorList>
    </citation>
    <scope>NUCLEOTIDE SEQUENCE [LARGE SCALE GENOMIC DNA]</scope>
    <source>
        <strain evidence="20">MSAO_Bac1</strain>
    </source>
</reference>
<keyword evidence="12" id="KW-0511">Multifunctional enzyme</keyword>
<dbReference type="PROSITE" id="PS00903">
    <property type="entry name" value="CYT_DCMP_DEAMINASES_1"/>
    <property type="match status" value="1"/>
</dbReference>
<feature type="domain" description="CMP/dCMP-type deaminase" evidence="19">
    <location>
        <begin position="2"/>
        <end position="123"/>
    </location>
</feature>
<feature type="binding site" evidence="17">
    <location>
        <position position="171"/>
    </location>
    <ligand>
        <name>NADP(+)</name>
        <dbReference type="ChEBI" id="CHEBI:58349"/>
    </ligand>
</feature>
<evidence type="ECO:0000256" key="8">
    <source>
        <dbReference type="ARBA" id="ARBA00022801"/>
    </source>
</evidence>
<feature type="binding site" evidence="17">
    <location>
        <position position="169"/>
    </location>
    <ligand>
        <name>NADP(+)</name>
        <dbReference type="ChEBI" id="CHEBI:58349"/>
    </ligand>
</feature>
<feature type="binding site" evidence="17">
    <location>
        <position position="197"/>
    </location>
    <ligand>
        <name>NADP(+)</name>
        <dbReference type="ChEBI" id="CHEBI:58349"/>
    </ligand>
</feature>
<feature type="binding site" evidence="17">
    <location>
        <position position="224"/>
    </location>
    <ligand>
        <name>NADP(+)</name>
        <dbReference type="ChEBI" id="CHEBI:58349"/>
    </ligand>
</feature>
<organism evidence="20 21">
    <name type="scientific">Candidatus Syntrophonatronum acetioxidans</name>
    <dbReference type="NCBI Taxonomy" id="1795816"/>
    <lineage>
        <taxon>Bacteria</taxon>
        <taxon>Bacillati</taxon>
        <taxon>Bacillota</taxon>
        <taxon>Clostridia</taxon>
        <taxon>Eubacteriales</taxon>
        <taxon>Syntrophomonadaceae</taxon>
        <taxon>Candidatus Syntrophonatronum</taxon>
    </lineage>
</organism>
<dbReference type="CDD" id="cd01284">
    <property type="entry name" value="Riboflavin_deaminase-reductase"/>
    <property type="match status" value="1"/>
</dbReference>
<dbReference type="NCBIfam" id="TIGR00326">
    <property type="entry name" value="eubact_ribD"/>
    <property type="match status" value="1"/>
</dbReference>
<dbReference type="AlphaFoldDB" id="A0A424YHW0"/>
<evidence type="ECO:0000256" key="10">
    <source>
        <dbReference type="ARBA" id="ARBA00022857"/>
    </source>
</evidence>
<dbReference type="PROSITE" id="PS51747">
    <property type="entry name" value="CYT_DCMP_DEAMINASES_2"/>
    <property type="match status" value="1"/>
</dbReference>
<dbReference type="GO" id="GO:0008835">
    <property type="term" value="F:diaminohydroxyphosphoribosylaminopyrimidine deaminase activity"/>
    <property type="evidence" value="ECO:0007669"/>
    <property type="project" value="UniProtKB-EC"/>
</dbReference>
<evidence type="ECO:0000256" key="1">
    <source>
        <dbReference type="ARBA" id="ARBA00002151"/>
    </source>
</evidence>
<feature type="binding site" evidence="17">
    <location>
        <position position="208"/>
    </location>
    <ligand>
        <name>substrate</name>
    </ligand>
</feature>
<comment type="pathway">
    <text evidence="3 15">Cofactor biosynthesis; riboflavin biosynthesis; 5-amino-6-(D-ribitylamino)uracil from GTP: step 3/4.</text>
</comment>
<evidence type="ECO:0000256" key="15">
    <source>
        <dbReference type="PIRNR" id="PIRNR006769"/>
    </source>
</evidence>
<dbReference type="GO" id="GO:0008270">
    <property type="term" value="F:zinc ion binding"/>
    <property type="evidence" value="ECO:0007669"/>
    <property type="project" value="InterPro"/>
</dbReference>
<evidence type="ECO:0000256" key="16">
    <source>
        <dbReference type="PIRSR" id="PIRSR006769-1"/>
    </source>
</evidence>
<evidence type="ECO:0000256" key="3">
    <source>
        <dbReference type="ARBA" id="ARBA00004910"/>
    </source>
</evidence>